<gene>
    <name evidence="2" type="ORF">CWI75_08695</name>
</gene>
<comment type="caution">
    <text evidence="2">The sequence shown here is derived from an EMBL/GenBank/DDBJ whole genome shotgun (WGS) entry which is preliminary data.</text>
</comment>
<dbReference type="OrthoDB" id="5296954at2"/>
<dbReference type="RefSeq" id="WP_101521121.1">
    <property type="nucleotide sequence ID" value="NZ_PKLZ01000007.1"/>
</dbReference>
<dbReference type="PROSITE" id="PS51257">
    <property type="entry name" value="PROKAR_LIPOPROTEIN"/>
    <property type="match status" value="1"/>
</dbReference>
<evidence type="ECO:0000313" key="3">
    <source>
        <dbReference type="Proteomes" id="UP000234845"/>
    </source>
</evidence>
<accession>A0A2N5Y2N0</accession>
<reference evidence="3" key="1">
    <citation type="submission" date="2017-11" db="EMBL/GenBank/DDBJ databases">
        <title>The draft genome sequence of Chromatocurvus sp. F02.</title>
        <authorList>
            <person name="Du Z.-J."/>
            <person name="Chang Y.-Q."/>
        </authorList>
    </citation>
    <scope>NUCLEOTIDE SEQUENCE [LARGE SCALE GENOMIC DNA]</scope>
    <source>
        <strain evidence="3">F02</strain>
    </source>
</reference>
<dbReference type="EMBL" id="PKLZ01000007">
    <property type="protein sequence ID" value="PLW82653.1"/>
    <property type="molecule type" value="Genomic_DNA"/>
</dbReference>
<dbReference type="AlphaFoldDB" id="A0A2N5Y2N0"/>
<dbReference type="Pfam" id="PF12915">
    <property type="entry name" value="DUF3833"/>
    <property type="match status" value="1"/>
</dbReference>
<protein>
    <submittedName>
        <fullName evidence="2">DUF3833 domain-containing protein</fullName>
    </submittedName>
</protein>
<dbReference type="InterPro" id="IPR024409">
    <property type="entry name" value="DUF3833"/>
</dbReference>
<keyword evidence="3" id="KW-1185">Reference proteome</keyword>
<keyword evidence="1" id="KW-0732">Signal</keyword>
<proteinExistence type="predicted"/>
<organism evidence="2 3">
    <name type="scientific">Kineobactrum sediminis</name>
    <dbReference type="NCBI Taxonomy" id="1905677"/>
    <lineage>
        <taxon>Bacteria</taxon>
        <taxon>Pseudomonadati</taxon>
        <taxon>Pseudomonadota</taxon>
        <taxon>Gammaproteobacteria</taxon>
        <taxon>Cellvibrionales</taxon>
        <taxon>Halieaceae</taxon>
        <taxon>Kineobactrum</taxon>
    </lineage>
</organism>
<dbReference type="Proteomes" id="UP000234845">
    <property type="component" value="Unassembled WGS sequence"/>
</dbReference>
<sequence>MFLSRPLSSLVLLLTLVLAACTPVSVEDYADNRPLLVPEKFFQGQLTAHGVIKNRGGEVTRYFNVDLNGRWENGIGTLEEEFKFNDGEVQRRVWTLTPQGEGRYTGTAGDVVGEADITVAGNSMFLDYVLRVPYGDGTIDLRIDDRMYLVNPDKLINESVMSKFGFNVGEILLVIAKQEG</sequence>
<evidence type="ECO:0000256" key="1">
    <source>
        <dbReference type="SAM" id="SignalP"/>
    </source>
</evidence>
<feature type="chain" id="PRO_5014840425" evidence="1">
    <location>
        <begin position="20"/>
        <end position="180"/>
    </location>
</feature>
<name>A0A2N5Y2N0_9GAMM</name>
<evidence type="ECO:0000313" key="2">
    <source>
        <dbReference type="EMBL" id="PLW82653.1"/>
    </source>
</evidence>
<feature type="signal peptide" evidence="1">
    <location>
        <begin position="1"/>
        <end position="19"/>
    </location>
</feature>